<keyword evidence="4 10" id="KW-0808">Transferase</keyword>
<evidence type="ECO:0000256" key="8">
    <source>
        <dbReference type="SAM" id="MobiDB-lite"/>
    </source>
</evidence>
<protein>
    <submittedName>
        <fullName evidence="10">Galactoside 2-alpha-L-fucosyltransferase</fullName>
    </submittedName>
</protein>
<feature type="region of interest" description="Disordered" evidence="8">
    <location>
        <begin position="1"/>
        <end position="29"/>
    </location>
</feature>
<evidence type="ECO:0000256" key="4">
    <source>
        <dbReference type="ARBA" id="ARBA00022679"/>
    </source>
</evidence>
<dbReference type="GO" id="GO:0071555">
    <property type="term" value="P:cell wall organization"/>
    <property type="evidence" value="ECO:0007669"/>
    <property type="project" value="UniProtKB-KW"/>
</dbReference>
<evidence type="ECO:0000313" key="10">
    <source>
        <dbReference type="EMBL" id="JAT50047.1"/>
    </source>
</evidence>
<feature type="non-terminal residue" evidence="10">
    <location>
        <position position="1"/>
    </location>
</feature>
<dbReference type="GO" id="GO:0005794">
    <property type="term" value="C:Golgi apparatus"/>
    <property type="evidence" value="ECO:0007669"/>
    <property type="project" value="UniProtKB-SubCell"/>
</dbReference>
<evidence type="ECO:0000256" key="2">
    <source>
        <dbReference type="ARBA" id="ARBA00010481"/>
    </source>
</evidence>
<dbReference type="Gene3D" id="3.40.50.11340">
    <property type="match status" value="1"/>
</dbReference>
<evidence type="ECO:0000256" key="7">
    <source>
        <dbReference type="ARBA" id="ARBA00023316"/>
    </source>
</evidence>
<dbReference type="GO" id="GO:0009969">
    <property type="term" value="P:xyloglucan biosynthetic process"/>
    <property type="evidence" value="ECO:0007669"/>
    <property type="project" value="TreeGrafter"/>
</dbReference>
<keyword evidence="9" id="KW-0472">Membrane</keyword>
<dbReference type="GO" id="GO:0016020">
    <property type="term" value="C:membrane"/>
    <property type="evidence" value="ECO:0007669"/>
    <property type="project" value="InterPro"/>
</dbReference>
<proteinExistence type="inferred from homology"/>
<gene>
    <name evidence="10" type="primary">FUT1_1</name>
    <name evidence="10" type="ORF">g.99090</name>
</gene>
<evidence type="ECO:0000256" key="6">
    <source>
        <dbReference type="ARBA" id="ARBA00023180"/>
    </source>
</evidence>
<dbReference type="PANTHER" id="PTHR31889:SF2">
    <property type="entry name" value="FUCOSYLTRANSFERASE 3"/>
    <property type="match status" value="1"/>
</dbReference>
<evidence type="ECO:0000256" key="3">
    <source>
        <dbReference type="ARBA" id="ARBA00022676"/>
    </source>
</evidence>
<dbReference type="AlphaFoldDB" id="A0A1D1Y605"/>
<name>A0A1D1Y605_9ARAE</name>
<accession>A0A1D1Y605</accession>
<dbReference type="GO" id="GO:0042546">
    <property type="term" value="P:cell wall biogenesis"/>
    <property type="evidence" value="ECO:0007669"/>
    <property type="project" value="InterPro"/>
</dbReference>
<keyword evidence="9" id="KW-0812">Transmembrane</keyword>
<evidence type="ECO:0000256" key="9">
    <source>
        <dbReference type="SAM" id="Phobius"/>
    </source>
</evidence>
<feature type="compositionally biased region" description="Pro residues" evidence="8">
    <location>
        <begin position="1"/>
        <end position="16"/>
    </location>
</feature>
<feature type="region of interest" description="Disordered" evidence="8">
    <location>
        <begin position="174"/>
        <end position="205"/>
    </location>
</feature>
<dbReference type="PANTHER" id="PTHR31889">
    <property type="entry name" value="FUCOSYLTRANSFERASE 2-RELATED"/>
    <property type="match status" value="1"/>
</dbReference>
<keyword evidence="3 10" id="KW-0328">Glycosyltransferase</keyword>
<evidence type="ECO:0000256" key="5">
    <source>
        <dbReference type="ARBA" id="ARBA00023034"/>
    </source>
</evidence>
<keyword evidence="5" id="KW-0333">Golgi apparatus</keyword>
<comment type="similarity">
    <text evidence="2">Belongs to the glycosyltransferase 37 family.</text>
</comment>
<comment type="subcellular location">
    <subcellularLocation>
        <location evidence="1">Golgi apparatus</location>
    </subcellularLocation>
</comment>
<dbReference type="EMBL" id="GDJX01017889">
    <property type="protein sequence ID" value="JAT50047.1"/>
    <property type="molecule type" value="Transcribed_RNA"/>
</dbReference>
<organism evidence="10">
    <name type="scientific">Anthurium amnicola</name>
    <dbReference type="NCBI Taxonomy" id="1678845"/>
    <lineage>
        <taxon>Eukaryota</taxon>
        <taxon>Viridiplantae</taxon>
        <taxon>Streptophyta</taxon>
        <taxon>Embryophyta</taxon>
        <taxon>Tracheophyta</taxon>
        <taxon>Spermatophyta</taxon>
        <taxon>Magnoliopsida</taxon>
        <taxon>Liliopsida</taxon>
        <taxon>Araceae</taxon>
        <taxon>Pothoideae</taxon>
        <taxon>Potheae</taxon>
        <taxon>Anthurium</taxon>
    </lineage>
</organism>
<dbReference type="InterPro" id="IPR004938">
    <property type="entry name" value="XG_FTase"/>
</dbReference>
<evidence type="ECO:0000256" key="1">
    <source>
        <dbReference type="ARBA" id="ARBA00004555"/>
    </source>
</evidence>
<sequence length="692" mass="76039">VSRRQPPPPPPPPPSSCVPRSPDLDGTKNPACIGDSEAWGITSPLSLAAAAVGLGDPWRLRMVFVLFACLSLTTLAFVSGAYTSPLAFLSAVYGSTTLPPPQRQPPTNISHEDLKHLTSHSLSLSSSGNLLPHGANHAYAEGAFNHTRELSSPHAPLPPTFTGNSSVIELPNGAAVAPSSPSETSHVKLHNGATAVPSPTSSGRLSEAELGKGAAVSTSPSAIRASSSDAYDKLLGGLLATGFDEQSCLSRYQSASYRRASPHKPSPFLMESLRRYEALHSRCGPRTSAYKKSLPLLRSGHGGATSQAQCKYLVWVPENGLGNRMISLASAFLYALLEDRVLLIDRSRDLGSLFCEPFLGSTWLLPLDFPLKVSTTSFNQKHPSSYGNMLRNTATTTSPTFVYTHLSHDYDDNDKRFFCEADQSFLRKVPWMVMRSDQYFVPALFLVPAFRRQLDQMFPQKEAVFHHLGRYLFHPSNGVWGLITRYYQAHLATAREVVGIQIRVHFRKEPPFELVTRQILNCTWTQKLLPPTTNSSSTSQKAVILTSLYGEFLGRLEAAYRPRHGAAAVRFHQPSQEGRQQTGREVHDGKALAEMYLLSMAEELVTSVWSTFGYVAQGLGGISPWILRGPVHTSMPEPSCMRAASMEPCFHYPPNYNCRAGGYMDTRKVLPFTRKCRDRKGGLKLVDGKRRV</sequence>
<dbReference type="GO" id="GO:0008107">
    <property type="term" value="F:galactoside 2-alpha-L-fucosyltransferase activity"/>
    <property type="evidence" value="ECO:0007669"/>
    <property type="project" value="InterPro"/>
</dbReference>
<keyword evidence="6" id="KW-0325">Glycoprotein</keyword>
<feature type="transmembrane region" description="Helical" evidence="9">
    <location>
        <begin position="63"/>
        <end position="82"/>
    </location>
</feature>
<dbReference type="FunFam" id="3.40.50.11340:FF:000005">
    <property type="entry name" value="Galactoside 2-alpha-L-fucosyltransferase"/>
    <property type="match status" value="1"/>
</dbReference>
<keyword evidence="7" id="KW-0961">Cell wall biogenesis/degradation</keyword>
<keyword evidence="9" id="KW-1133">Transmembrane helix</keyword>
<reference evidence="10" key="1">
    <citation type="submission" date="2015-07" db="EMBL/GenBank/DDBJ databases">
        <title>Transcriptome Assembly of Anthurium amnicola.</title>
        <authorList>
            <person name="Suzuki J."/>
        </authorList>
    </citation>
    <scope>NUCLEOTIDE SEQUENCE</scope>
</reference>
<dbReference type="Pfam" id="PF03254">
    <property type="entry name" value="XG_FTase"/>
    <property type="match status" value="1"/>
</dbReference>